<dbReference type="InterPro" id="IPR024637">
    <property type="entry name" value="Ctk3_C"/>
</dbReference>
<gene>
    <name evidence="2" type="ORF">BJ878DRAFT_481039</name>
</gene>
<dbReference type="Gene3D" id="1.25.40.90">
    <property type="match status" value="1"/>
</dbReference>
<proteinExistence type="predicted"/>
<dbReference type="InterPro" id="IPR006569">
    <property type="entry name" value="CID_dom"/>
</dbReference>
<dbReference type="InterPro" id="IPR024638">
    <property type="entry name" value="Ctk3_N"/>
</dbReference>
<keyword evidence="3" id="KW-1185">Reference proteome</keyword>
<dbReference type="GO" id="GO:0045943">
    <property type="term" value="P:positive regulation of transcription by RNA polymerase I"/>
    <property type="evidence" value="ECO:0007669"/>
    <property type="project" value="TreeGrafter"/>
</dbReference>
<sequence length="325" mass="37307">MAYRPAPEEAWQGSLSKSSAVSNDYQCWKCDTPWEIPDSILRAAEAEKYKEALNLDRDYNPVKRKVPRFGYSPSSINARKKKRKQGEMDPFEVRLRFTGLLQGLNASITSANKTAAYALKFRDMDEDLHSCIIEQAHLERNTMNVRANIMYFVEHLCDLAQKEGHESYVRMMQRDIHQIIDGVAPEDGSGAANVRVVRKVLQGLQTKKFLLDFTVDEIEEQLKKRDVHPDNASPADGDTEMADAGRARLFGGRGVAKLDKKQIEQRIEEDRERHKRLRENIWAIPPGGEEAEFQKLWDETSELGDDDYLMFEEEAAEKVEAAREW</sequence>
<name>A0A9P7Z273_9HELO</name>
<keyword evidence="2" id="KW-0808">Transferase</keyword>
<dbReference type="GO" id="GO:0070692">
    <property type="term" value="C:CTDK-1 complex"/>
    <property type="evidence" value="ECO:0007669"/>
    <property type="project" value="InterPro"/>
</dbReference>
<organism evidence="2 3">
    <name type="scientific">Calycina marina</name>
    <dbReference type="NCBI Taxonomy" id="1763456"/>
    <lineage>
        <taxon>Eukaryota</taxon>
        <taxon>Fungi</taxon>
        <taxon>Dikarya</taxon>
        <taxon>Ascomycota</taxon>
        <taxon>Pezizomycotina</taxon>
        <taxon>Leotiomycetes</taxon>
        <taxon>Helotiales</taxon>
        <taxon>Pezizellaceae</taxon>
        <taxon>Calycina</taxon>
    </lineage>
</organism>
<dbReference type="Pfam" id="PF12350">
    <property type="entry name" value="CTK3_C"/>
    <property type="match status" value="1"/>
</dbReference>
<dbReference type="EMBL" id="MU253971">
    <property type="protein sequence ID" value="KAG9243515.1"/>
    <property type="molecule type" value="Genomic_DNA"/>
</dbReference>
<dbReference type="PROSITE" id="PS51391">
    <property type="entry name" value="CID"/>
    <property type="match status" value="1"/>
</dbReference>
<dbReference type="Pfam" id="PF12243">
    <property type="entry name" value="CTK3"/>
    <property type="match status" value="1"/>
</dbReference>
<dbReference type="GO" id="GO:0016301">
    <property type="term" value="F:kinase activity"/>
    <property type="evidence" value="ECO:0007669"/>
    <property type="project" value="UniProtKB-KW"/>
</dbReference>
<keyword evidence="2" id="KW-0418">Kinase</keyword>
<dbReference type="OrthoDB" id="21266at2759"/>
<feature type="domain" description="CID" evidence="1">
    <location>
        <begin position="89"/>
        <end position="226"/>
    </location>
</feature>
<reference evidence="2" key="1">
    <citation type="journal article" date="2021" name="IMA Fungus">
        <title>Genomic characterization of three marine fungi, including Emericellopsis atlantica sp. nov. with signatures of a generalist lifestyle and marine biomass degradation.</title>
        <authorList>
            <person name="Hagestad O.C."/>
            <person name="Hou L."/>
            <person name="Andersen J.H."/>
            <person name="Hansen E.H."/>
            <person name="Altermark B."/>
            <person name="Li C."/>
            <person name="Kuhnert E."/>
            <person name="Cox R.J."/>
            <person name="Crous P.W."/>
            <person name="Spatafora J.W."/>
            <person name="Lail K."/>
            <person name="Amirebrahimi M."/>
            <person name="Lipzen A."/>
            <person name="Pangilinan J."/>
            <person name="Andreopoulos W."/>
            <person name="Hayes R.D."/>
            <person name="Ng V."/>
            <person name="Grigoriev I.V."/>
            <person name="Jackson S.A."/>
            <person name="Sutton T.D.S."/>
            <person name="Dobson A.D.W."/>
            <person name="Rama T."/>
        </authorList>
    </citation>
    <scope>NUCLEOTIDE SEQUENCE</scope>
    <source>
        <strain evidence="2">TRa3180A</strain>
    </source>
</reference>
<dbReference type="InterPro" id="IPR042326">
    <property type="entry name" value="Ctk3"/>
</dbReference>
<dbReference type="InterPro" id="IPR008942">
    <property type="entry name" value="ENTH_VHS"/>
</dbReference>
<dbReference type="PANTHER" id="PTHR28291">
    <property type="entry name" value="CTD KINASE SUBUNIT GAMMA"/>
    <property type="match status" value="1"/>
</dbReference>
<dbReference type="Proteomes" id="UP000887226">
    <property type="component" value="Unassembled WGS sequence"/>
</dbReference>
<evidence type="ECO:0000313" key="3">
    <source>
        <dbReference type="Proteomes" id="UP000887226"/>
    </source>
</evidence>
<comment type="caution">
    <text evidence="2">The sequence shown here is derived from an EMBL/GenBank/DDBJ whole genome shotgun (WGS) entry which is preliminary data.</text>
</comment>
<accession>A0A9P7Z273</accession>
<dbReference type="AlphaFoldDB" id="A0A9P7Z273"/>
<protein>
    <submittedName>
        <fullName evidence="2">CTD kinase subunit gamma CTK3-domain-containing protein</fullName>
    </submittedName>
</protein>
<dbReference type="PANTHER" id="PTHR28291:SF1">
    <property type="entry name" value="CTD KINASE SUBUNIT GAMMA"/>
    <property type="match status" value="1"/>
</dbReference>
<dbReference type="GO" id="GO:0032786">
    <property type="term" value="P:positive regulation of DNA-templated transcription, elongation"/>
    <property type="evidence" value="ECO:0007669"/>
    <property type="project" value="InterPro"/>
</dbReference>
<evidence type="ECO:0000313" key="2">
    <source>
        <dbReference type="EMBL" id="KAG9243515.1"/>
    </source>
</evidence>
<dbReference type="FunFam" id="1.25.40.90:FF:000032">
    <property type="entry name" value="CTD kinase subunit gamma"/>
    <property type="match status" value="1"/>
</dbReference>
<evidence type="ECO:0000259" key="1">
    <source>
        <dbReference type="PROSITE" id="PS51391"/>
    </source>
</evidence>